<feature type="domain" description="Flagellar basal body rod protein N-terminal" evidence="7">
    <location>
        <begin position="26"/>
        <end position="50"/>
    </location>
</feature>
<comment type="subcellular location">
    <subcellularLocation>
        <location evidence="1 6">Bacterial flagellum basal body</location>
    </subcellularLocation>
</comment>
<accession>A0A0R1Q5I5</accession>
<evidence type="ECO:0000256" key="3">
    <source>
        <dbReference type="ARBA" id="ARBA00014376"/>
    </source>
</evidence>
<dbReference type="STRING" id="1423812.FD20_GL000236"/>
<evidence type="ECO:0000256" key="6">
    <source>
        <dbReference type="PIRNR" id="PIRNR002889"/>
    </source>
</evidence>
<dbReference type="PANTHER" id="PTHR30435">
    <property type="entry name" value="FLAGELLAR PROTEIN"/>
    <property type="match status" value="1"/>
</dbReference>
<comment type="function">
    <text evidence="5 6">Structural component of flagellum, the bacterial motility apparatus. Part of the rod structure of flagellar basal body.</text>
</comment>
<organism evidence="8 9">
    <name type="scientific">Liquorilactobacillus uvarum DSM 19971</name>
    <dbReference type="NCBI Taxonomy" id="1423812"/>
    <lineage>
        <taxon>Bacteria</taxon>
        <taxon>Bacillati</taxon>
        <taxon>Bacillota</taxon>
        <taxon>Bacilli</taxon>
        <taxon>Lactobacillales</taxon>
        <taxon>Lactobacillaceae</taxon>
        <taxon>Liquorilactobacillus</taxon>
    </lineage>
</organism>
<dbReference type="GO" id="GO:0071978">
    <property type="term" value="P:bacterial-type flagellum-dependent swarming motility"/>
    <property type="evidence" value="ECO:0007669"/>
    <property type="project" value="TreeGrafter"/>
</dbReference>
<evidence type="ECO:0000259" key="7">
    <source>
        <dbReference type="Pfam" id="PF00460"/>
    </source>
</evidence>
<dbReference type="PATRIC" id="fig|1423812.3.peg.238"/>
<dbReference type="InterPro" id="IPR001444">
    <property type="entry name" value="Flag_bb_rod_N"/>
</dbReference>
<protein>
    <recommendedName>
        <fullName evidence="3 6">Flagellar basal body rod protein FlgB</fullName>
    </recommendedName>
</protein>
<keyword evidence="9" id="KW-1185">Reference proteome</keyword>
<evidence type="ECO:0000313" key="9">
    <source>
        <dbReference type="Proteomes" id="UP000051155"/>
    </source>
</evidence>
<keyword evidence="4 6" id="KW-0975">Bacterial flagellum</keyword>
<evidence type="ECO:0000256" key="1">
    <source>
        <dbReference type="ARBA" id="ARBA00004117"/>
    </source>
</evidence>
<gene>
    <name evidence="8" type="ORF">FD20_GL000236</name>
</gene>
<evidence type="ECO:0000256" key="4">
    <source>
        <dbReference type="ARBA" id="ARBA00023143"/>
    </source>
</evidence>
<dbReference type="AlphaFoldDB" id="A0A0R1Q5I5"/>
<dbReference type="PIRSF" id="PIRSF002889">
    <property type="entry name" value="Rod_FlgB"/>
    <property type="match status" value="1"/>
</dbReference>
<dbReference type="InterPro" id="IPR006300">
    <property type="entry name" value="FlgB"/>
</dbReference>
<comment type="similarity">
    <text evidence="2 6">Belongs to the flagella basal body rod proteins family.</text>
</comment>
<evidence type="ECO:0000256" key="5">
    <source>
        <dbReference type="ARBA" id="ARBA00024934"/>
    </source>
</evidence>
<comment type="subunit">
    <text evidence="6">The basal body constitutes a major portion of the flagellar organelle and consists of a number of rings mounted on a central rod.</text>
</comment>
<dbReference type="NCBIfam" id="TIGR01396">
    <property type="entry name" value="FlgB"/>
    <property type="match status" value="1"/>
</dbReference>
<proteinExistence type="inferred from homology"/>
<dbReference type="GO" id="GO:0030694">
    <property type="term" value="C:bacterial-type flagellum basal body, rod"/>
    <property type="evidence" value="ECO:0007669"/>
    <property type="project" value="InterPro"/>
</dbReference>
<dbReference type="Proteomes" id="UP000051155">
    <property type="component" value="Unassembled WGS sequence"/>
</dbReference>
<dbReference type="PROSITE" id="PS00588">
    <property type="entry name" value="FLAGELLA_BB_ROD"/>
    <property type="match status" value="1"/>
</dbReference>
<dbReference type="EMBL" id="AZEG01000010">
    <property type="protein sequence ID" value="KRL37562.1"/>
    <property type="molecule type" value="Genomic_DNA"/>
</dbReference>
<dbReference type="PANTHER" id="PTHR30435:SF12">
    <property type="entry name" value="FLAGELLAR BASAL BODY ROD PROTEIN FLGB"/>
    <property type="match status" value="1"/>
</dbReference>
<reference evidence="8 9" key="1">
    <citation type="journal article" date="2015" name="Genome Announc.">
        <title>Expanding the biotechnology potential of lactobacilli through comparative genomics of 213 strains and associated genera.</title>
        <authorList>
            <person name="Sun Z."/>
            <person name="Harris H.M."/>
            <person name="McCann A."/>
            <person name="Guo C."/>
            <person name="Argimon S."/>
            <person name="Zhang W."/>
            <person name="Yang X."/>
            <person name="Jeffery I.B."/>
            <person name="Cooney J.C."/>
            <person name="Kagawa T.F."/>
            <person name="Liu W."/>
            <person name="Song Y."/>
            <person name="Salvetti E."/>
            <person name="Wrobel A."/>
            <person name="Rasinkangas P."/>
            <person name="Parkhill J."/>
            <person name="Rea M.C."/>
            <person name="O'Sullivan O."/>
            <person name="Ritari J."/>
            <person name="Douillard F.P."/>
            <person name="Paul Ross R."/>
            <person name="Yang R."/>
            <person name="Briner A.E."/>
            <person name="Felis G.E."/>
            <person name="de Vos W.M."/>
            <person name="Barrangou R."/>
            <person name="Klaenhammer T.R."/>
            <person name="Caufield P.W."/>
            <person name="Cui Y."/>
            <person name="Zhang H."/>
            <person name="O'Toole P.W."/>
        </authorList>
    </citation>
    <scope>NUCLEOTIDE SEQUENCE [LARGE SCALE GENOMIC DNA]</scope>
    <source>
        <strain evidence="8 9">DSM 19971</strain>
    </source>
</reference>
<sequence length="140" mass="15666">MNKKAKKNNHLFRRDPMGTYDLLKQAMNVSATRSQLISSNIANVNTANYKTKSVDFENQLNKAIGSNGFSLATTNKRHLQASDLVTPTIKTNSDTSVKENGNNVDLDVEMMNQATNGLYYSALVSQLNGRYQMMNYVLNH</sequence>
<evidence type="ECO:0000313" key="8">
    <source>
        <dbReference type="EMBL" id="KRL37562.1"/>
    </source>
</evidence>
<evidence type="ECO:0000256" key="2">
    <source>
        <dbReference type="ARBA" id="ARBA00009677"/>
    </source>
</evidence>
<dbReference type="Pfam" id="PF00460">
    <property type="entry name" value="Flg_bb_rod"/>
    <property type="match status" value="1"/>
</dbReference>
<dbReference type="InterPro" id="IPR019776">
    <property type="entry name" value="Flagellar_basal_body_rod_CS"/>
</dbReference>
<name>A0A0R1Q5I5_9LACO</name>
<comment type="caution">
    <text evidence="8">The sequence shown here is derived from an EMBL/GenBank/DDBJ whole genome shotgun (WGS) entry which is preliminary data.</text>
</comment>